<accession>A0A814ZSQ2</accession>
<protein>
    <submittedName>
        <fullName evidence="1">Uncharacterized protein</fullName>
    </submittedName>
</protein>
<evidence type="ECO:0000313" key="2">
    <source>
        <dbReference type="Proteomes" id="UP000663889"/>
    </source>
</evidence>
<comment type="caution">
    <text evidence="1">The sequence shown here is derived from an EMBL/GenBank/DDBJ whole genome shotgun (WGS) entry which is preliminary data.</text>
</comment>
<name>A0A814ZSQ2_9BILA</name>
<dbReference type="AlphaFoldDB" id="A0A814ZSQ2"/>
<evidence type="ECO:0000313" key="1">
    <source>
        <dbReference type="EMBL" id="CAF1246325.1"/>
    </source>
</evidence>
<proteinExistence type="predicted"/>
<sequence length="175" mass="20648">MSTKYSITSISITPMIHGENKFLILRRQLLDKATFNEHRRVARIAKTMDYNNIPSNIDPLIKAKLLKRRERANSIIIHYTHERRFSHYKRAFHQIWNDTYHNTPVETIQIFAKNLIKLIHRYHCEILCNSRYYEQKGNNNIGSCQCELNNSEMTPIDQDQCNCSLDSICIGILNH</sequence>
<reference evidence="1" key="1">
    <citation type="submission" date="2021-02" db="EMBL/GenBank/DDBJ databases">
        <authorList>
            <person name="Nowell W R."/>
        </authorList>
    </citation>
    <scope>NUCLEOTIDE SEQUENCE</scope>
</reference>
<organism evidence="1 2">
    <name type="scientific">Rotaria sordida</name>
    <dbReference type="NCBI Taxonomy" id="392033"/>
    <lineage>
        <taxon>Eukaryota</taxon>
        <taxon>Metazoa</taxon>
        <taxon>Spiralia</taxon>
        <taxon>Gnathifera</taxon>
        <taxon>Rotifera</taxon>
        <taxon>Eurotatoria</taxon>
        <taxon>Bdelloidea</taxon>
        <taxon>Philodinida</taxon>
        <taxon>Philodinidae</taxon>
        <taxon>Rotaria</taxon>
    </lineage>
</organism>
<dbReference type="EMBL" id="CAJNOU010001739">
    <property type="protein sequence ID" value="CAF1246325.1"/>
    <property type="molecule type" value="Genomic_DNA"/>
</dbReference>
<gene>
    <name evidence="1" type="ORF">SEV965_LOCUS23494</name>
</gene>
<dbReference type="Proteomes" id="UP000663889">
    <property type="component" value="Unassembled WGS sequence"/>
</dbReference>